<dbReference type="EMBL" id="JQGA01001029">
    <property type="protein sequence ID" value="KGO70590.1"/>
    <property type="molecule type" value="Genomic_DNA"/>
</dbReference>
<feature type="compositionally biased region" description="Acidic residues" evidence="1">
    <location>
        <begin position="190"/>
        <end position="204"/>
    </location>
</feature>
<feature type="compositionally biased region" description="Polar residues" evidence="1">
    <location>
        <begin position="218"/>
        <end position="245"/>
    </location>
</feature>
<evidence type="ECO:0000256" key="1">
    <source>
        <dbReference type="SAM" id="MobiDB-lite"/>
    </source>
</evidence>
<dbReference type="Proteomes" id="UP000030104">
    <property type="component" value="Unassembled WGS sequence"/>
</dbReference>
<feature type="compositionally biased region" description="Basic and acidic residues" evidence="1">
    <location>
        <begin position="205"/>
        <end position="217"/>
    </location>
</feature>
<evidence type="ECO:0000313" key="3">
    <source>
        <dbReference type="Proteomes" id="UP000030104"/>
    </source>
</evidence>
<accession>A0A0A2L1V1</accession>
<dbReference type="OrthoDB" id="4227269at2759"/>
<evidence type="ECO:0000313" key="2">
    <source>
        <dbReference type="EMBL" id="KGO70590.1"/>
    </source>
</evidence>
<organism evidence="2 3">
    <name type="scientific">Penicillium italicum</name>
    <name type="common">Blue mold</name>
    <dbReference type="NCBI Taxonomy" id="40296"/>
    <lineage>
        <taxon>Eukaryota</taxon>
        <taxon>Fungi</taxon>
        <taxon>Dikarya</taxon>
        <taxon>Ascomycota</taxon>
        <taxon>Pezizomycotina</taxon>
        <taxon>Eurotiomycetes</taxon>
        <taxon>Eurotiomycetidae</taxon>
        <taxon>Eurotiales</taxon>
        <taxon>Aspergillaceae</taxon>
        <taxon>Penicillium</taxon>
    </lineage>
</organism>
<dbReference type="AlphaFoldDB" id="A0A0A2L1V1"/>
<protein>
    <submittedName>
        <fullName evidence="2">Uncharacterized protein</fullName>
    </submittedName>
</protein>
<dbReference type="OMA" id="WNCYPEL"/>
<name>A0A0A2L1V1_PENIT</name>
<dbReference type="HOGENOM" id="CLU_566320_0_0_1"/>
<comment type="caution">
    <text evidence="2">The sequence shown here is derived from an EMBL/GenBank/DDBJ whole genome shotgun (WGS) entry which is preliminary data.</text>
</comment>
<dbReference type="PhylomeDB" id="A0A0A2L1V1"/>
<reference evidence="2 3" key="1">
    <citation type="journal article" date="2015" name="Mol. Plant Microbe Interact.">
        <title>Genome, transcriptome, and functional analyses of Penicillium expansum provide new insights into secondary metabolism and pathogenicity.</title>
        <authorList>
            <person name="Ballester A.R."/>
            <person name="Marcet-Houben M."/>
            <person name="Levin E."/>
            <person name="Sela N."/>
            <person name="Selma-Lazaro C."/>
            <person name="Carmona L."/>
            <person name="Wisniewski M."/>
            <person name="Droby S."/>
            <person name="Gonzalez-Candelas L."/>
            <person name="Gabaldon T."/>
        </authorList>
    </citation>
    <scope>NUCLEOTIDE SEQUENCE [LARGE SCALE GENOMIC DNA]</scope>
    <source>
        <strain evidence="2 3">PHI-1</strain>
    </source>
</reference>
<gene>
    <name evidence="2" type="ORF">PITC_051840</name>
</gene>
<proteinExistence type="predicted"/>
<feature type="region of interest" description="Disordered" evidence="1">
    <location>
        <begin position="182"/>
        <end position="245"/>
    </location>
</feature>
<sequence length="583" mass="65244">MISQNLNTSLPDSSTKMGPRTYLTTGLRHLGKPRPLEPGETFVVRFKNSLRQYKSDVWIGVVLPEKFGPTRHVNRRPVGAQPTEGAWVTHLKDRMYSMYLPGRNMYKWVGLQDLFILNEKTINVLRRAQRDPDAKIWDDLMEIIRTEPGLEFWKDMSLQELGAKGKRGKELRLVLPSGHEDLVSCGESLSDSEFEDEDEDEADAKDENQETPSDHVEPTTTDVAPASSNQQATIRSFSDPRSTQGVQFRRTLGVFRDVNPTASVSESSPFADGESSGLGMTRQFHPCPPMMPPTSSSLPTSSTTITPPTMMTQNPVPKVENDTSASASFNGADVASQQPIPEFSIYDFTLSQTLKHVFLNQPEAAKITDVFLGAIALERQPERLQIREYLADGEFPPRLITLKNSGFSHPTPFPALDSNNGTTFRLVGDQMGIGQNFKLNGVSNSLDLENAILVLGRVYLQARRFGLMDLVYRIAFKLQVAWNCYPELYQSKPILEVASIAFAGCSEFDEANCDYLQSWLIHFIAEASDLLTYNASEQFWSLLRAHPKLQDKVLNLRTLAHVHNPELYGNTRALLESRGLGNL</sequence>
<keyword evidence="3" id="KW-1185">Reference proteome</keyword>